<dbReference type="Gene3D" id="3.40.640.10">
    <property type="entry name" value="Type I PLP-dependent aspartate aminotransferase-like (Major domain)"/>
    <property type="match status" value="1"/>
</dbReference>
<protein>
    <submittedName>
        <fullName evidence="1">DgyrCDS8901</fullName>
    </submittedName>
</protein>
<dbReference type="OrthoDB" id="5955158at2759"/>
<dbReference type="InterPro" id="IPR015421">
    <property type="entry name" value="PyrdxlP-dep_Trfase_major"/>
</dbReference>
<dbReference type="InterPro" id="IPR000653">
    <property type="entry name" value="DegT/StrS_aminotransferase"/>
</dbReference>
<keyword evidence="2" id="KW-1185">Reference proteome</keyword>
<dbReference type="PANTHER" id="PTHR30244">
    <property type="entry name" value="TRANSAMINASE"/>
    <property type="match status" value="1"/>
</dbReference>
<dbReference type="Pfam" id="PF01041">
    <property type="entry name" value="DegT_DnrJ_EryC1"/>
    <property type="match status" value="1"/>
</dbReference>
<dbReference type="Proteomes" id="UP000549394">
    <property type="component" value="Unassembled WGS sequence"/>
</dbReference>
<accession>A0A7I8VXT6</accession>
<comment type="caution">
    <text evidence="1">The sequence shown here is derived from an EMBL/GenBank/DDBJ whole genome shotgun (WGS) entry which is preliminary data.</text>
</comment>
<dbReference type="GO" id="GO:0000271">
    <property type="term" value="P:polysaccharide biosynthetic process"/>
    <property type="evidence" value="ECO:0007669"/>
    <property type="project" value="TreeGrafter"/>
</dbReference>
<evidence type="ECO:0000313" key="1">
    <source>
        <dbReference type="EMBL" id="CAD5120324.1"/>
    </source>
</evidence>
<name>A0A7I8VXT6_9ANNE</name>
<dbReference type="PANTHER" id="PTHR30244:SF34">
    <property type="entry name" value="DTDP-4-AMINO-4,6-DIDEOXYGALACTOSE TRANSAMINASE"/>
    <property type="match status" value="1"/>
</dbReference>
<organism evidence="1 2">
    <name type="scientific">Dimorphilus gyrociliatus</name>
    <dbReference type="NCBI Taxonomy" id="2664684"/>
    <lineage>
        <taxon>Eukaryota</taxon>
        <taxon>Metazoa</taxon>
        <taxon>Spiralia</taxon>
        <taxon>Lophotrochozoa</taxon>
        <taxon>Annelida</taxon>
        <taxon>Polychaeta</taxon>
        <taxon>Polychaeta incertae sedis</taxon>
        <taxon>Dinophilidae</taxon>
        <taxon>Dimorphilus</taxon>
    </lineage>
</organism>
<evidence type="ECO:0000313" key="2">
    <source>
        <dbReference type="Proteomes" id="UP000549394"/>
    </source>
</evidence>
<dbReference type="SUPFAM" id="SSF53383">
    <property type="entry name" value="PLP-dependent transferases"/>
    <property type="match status" value="1"/>
</dbReference>
<gene>
    <name evidence="1" type="ORF">DGYR_LOCUS8434</name>
</gene>
<reference evidence="1 2" key="1">
    <citation type="submission" date="2020-08" db="EMBL/GenBank/DDBJ databases">
        <authorList>
            <person name="Hejnol A."/>
        </authorList>
    </citation>
    <scope>NUCLEOTIDE SEQUENCE [LARGE SCALE GENOMIC DNA]</scope>
</reference>
<sequence length="425" mass="48593">MTNYEDLLPYHSVFIDCTVSDIAKAAKACAFKPPMSRDEILSKIESLVKSRNRLPMVNLSVRTGLDLYLSAKNYPSGSEVLMSAINIPNMVELVHHKGLKVVPIDIDPSTALPNFSLLPDLITERTKAILVAHVFGKIVNMEEVLFYAKRYKLDVIEDCAESFTSMSNWGHPACDISLFSFGTIKSSTALGGAISLIKNESIFKQMNSLQNSLPVQPTSIFAKKLLKTVICIATLNNVHLKKPLMYFFRKINFDYQKSIAGLLRGFPNDWIKGIRQRPCDALLYMLYLRLSEWKEDGMLLTKKKGDYVVKRLRDVEFYGQQSFHNHYWLYPVFLKNSDKIINDLAKMGVDAYKGVTQLNYVQGKEDLNQLLTCRQYLVRQPMEAEHLIDNVLYLPVHKNVPFRELDRILRDLELVLKSQKLTSKL</sequence>
<dbReference type="InterPro" id="IPR015424">
    <property type="entry name" value="PyrdxlP-dep_Trfase"/>
</dbReference>
<dbReference type="EMBL" id="CAJFCJ010000012">
    <property type="protein sequence ID" value="CAD5120324.1"/>
    <property type="molecule type" value="Genomic_DNA"/>
</dbReference>
<proteinExistence type="predicted"/>
<dbReference type="GO" id="GO:0030170">
    <property type="term" value="F:pyridoxal phosphate binding"/>
    <property type="evidence" value="ECO:0007669"/>
    <property type="project" value="TreeGrafter"/>
</dbReference>
<dbReference type="AlphaFoldDB" id="A0A7I8VXT6"/>
<dbReference type="GO" id="GO:0008483">
    <property type="term" value="F:transaminase activity"/>
    <property type="evidence" value="ECO:0007669"/>
    <property type="project" value="TreeGrafter"/>
</dbReference>